<dbReference type="EMBL" id="JASTZU010000034">
    <property type="protein sequence ID" value="MDL4840842.1"/>
    <property type="molecule type" value="Genomic_DNA"/>
</dbReference>
<organism evidence="1 2">
    <name type="scientific">Aquibacillus rhizosphaerae</name>
    <dbReference type="NCBI Taxonomy" id="3051431"/>
    <lineage>
        <taxon>Bacteria</taxon>
        <taxon>Bacillati</taxon>
        <taxon>Bacillota</taxon>
        <taxon>Bacilli</taxon>
        <taxon>Bacillales</taxon>
        <taxon>Bacillaceae</taxon>
        <taxon>Aquibacillus</taxon>
    </lineage>
</organism>
<dbReference type="InterPro" id="IPR014913">
    <property type="entry name" value="YppE-like"/>
</dbReference>
<proteinExistence type="predicted"/>
<dbReference type="Pfam" id="PF08807">
    <property type="entry name" value="DUF1798"/>
    <property type="match status" value="1"/>
</dbReference>
<gene>
    <name evidence="1" type="ORF">QQS35_10300</name>
</gene>
<protein>
    <submittedName>
        <fullName evidence="1">DUF1798 family protein</fullName>
    </submittedName>
</protein>
<name>A0ABT7L4P6_9BACI</name>
<evidence type="ECO:0000313" key="1">
    <source>
        <dbReference type="EMBL" id="MDL4840842.1"/>
    </source>
</evidence>
<sequence>MEFKRMTLELKERLDRLAQYYLENEKPKDKRDKDFFMFVREQTTPTFQLLQEWEMEALKFVKNRDVRVHPQQVSSTKENMDLLLMHSYYIDVNRKRYMNLNKSVHYVFDILLEDLN</sequence>
<reference evidence="1 2" key="1">
    <citation type="submission" date="2023-06" db="EMBL/GenBank/DDBJ databases">
        <title>Aquibacillus rhizosphaerae LR5S19.</title>
        <authorList>
            <person name="Sun J.-Q."/>
        </authorList>
    </citation>
    <scope>NUCLEOTIDE SEQUENCE [LARGE SCALE GENOMIC DNA]</scope>
    <source>
        <strain evidence="1 2">LR5S19</strain>
    </source>
</reference>
<keyword evidence="2" id="KW-1185">Reference proteome</keyword>
<dbReference type="RefSeq" id="WP_285931987.1">
    <property type="nucleotide sequence ID" value="NZ_JASTZU010000034.1"/>
</dbReference>
<comment type="caution">
    <text evidence="1">The sequence shown here is derived from an EMBL/GenBank/DDBJ whole genome shotgun (WGS) entry which is preliminary data.</text>
</comment>
<dbReference type="SUPFAM" id="SSF140415">
    <property type="entry name" value="YppE-like"/>
    <property type="match status" value="1"/>
</dbReference>
<dbReference type="Proteomes" id="UP001235343">
    <property type="component" value="Unassembled WGS sequence"/>
</dbReference>
<dbReference type="Gene3D" id="1.20.120.440">
    <property type="entry name" value="YppE-like"/>
    <property type="match status" value="1"/>
</dbReference>
<dbReference type="InterPro" id="IPR023351">
    <property type="entry name" value="YppE-like_sf"/>
</dbReference>
<evidence type="ECO:0000313" key="2">
    <source>
        <dbReference type="Proteomes" id="UP001235343"/>
    </source>
</evidence>
<accession>A0ABT7L4P6</accession>